<evidence type="ECO:0000313" key="1">
    <source>
        <dbReference type="EMBL" id="KAA8536417.1"/>
    </source>
</evidence>
<sequence length="67" mass="7626">MSMSMPFTTYFSSTLLITLRYRAMGRLFNSCSTHSDQASKVASRSWSTLSKDCSFHATYPWRNSSSI</sequence>
<organism evidence="1 2">
    <name type="scientific">Nyssa sinensis</name>
    <dbReference type="NCBI Taxonomy" id="561372"/>
    <lineage>
        <taxon>Eukaryota</taxon>
        <taxon>Viridiplantae</taxon>
        <taxon>Streptophyta</taxon>
        <taxon>Embryophyta</taxon>
        <taxon>Tracheophyta</taxon>
        <taxon>Spermatophyta</taxon>
        <taxon>Magnoliopsida</taxon>
        <taxon>eudicotyledons</taxon>
        <taxon>Gunneridae</taxon>
        <taxon>Pentapetalae</taxon>
        <taxon>asterids</taxon>
        <taxon>Cornales</taxon>
        <taxon>Nyssaceae</taxon>
        <taxon>Nyssa</taxon>
    </lineage>
</organism>
<evidence type="ECO:0000313" key="2">
    <source>
        <dbReference type="Proteomes" id="UP000325577"/>
    </source>
</evidence>
<reference evidence="1 2" key="1">
    <citation type="submission" date="2019-09" db="EMBL/GenBank/DDBJ databases">
        <title>A chromosome-level genome assembly of the Chinese tupelo Nyssa sinensis.</title>
        <authorList>
            <person name="Yang X."/>
            <person name="Kang M."/>
            <person name="Yang Y."/>
            <person name="Xiong H."/>
            <person name="Wang M."/>
            <person name="Zhang Z."/>
            <person name="Wang Z."/>
            <person name="Wu H."/>
            <person name="Ma T."/>
            <person name="Liu J."/>
            <person name="Xi Z."/>
        </authorList>
    </citation>
    <scope>NUCLEOTIDE SEQUENCE [LARGE SCALE GENOMIC DNA]</scope>
    <source>
        <strain evidence="1">J267</strain>
        <tissue evidence="1">Leaf</tissue>
    </source>
</reference>
<dbReference type="Proteomes" id="UP000325577">
    <property type="component" value="Linkage Group LG16"/>
</dbReference>
<proteinExistence type="predicted"/>
<protein>
    <submittedName>
        <fullName evidence="1">Uncharacterized protein</fullName>
    </submittedName>
</protein>
<gene>
    <name evidence="1" type="ORF">F0562_028895</name>
</gene>
<keyword evidence="2" id="KW-1185">Reference proteome</keyword>
<accession>A0A5J5B3N4</accession>
<dbReference type="EMBL" id="CM018039">
    <property type="protein sequence ID" value="KAA8536417.1"/>
    <property type="molecule type" value="Genomic_DNA"/>
</dbReference>
<name>A0A5J5B3N4_9ASTE</name>
<dbReference type="AlphaFoldDB" id="A0A5J5B3N4"/>